<reference evidence="1" key="1">
    <citation type="submission" date="2023-07" db="EMBL/GenBank/DDBJ databases">
        <title>Black Yeasts Isolated from many extreme environments.</title>
        <authorList>
            <person name="Coleine C."/>
            <person name="Stajich J.E."/>
            <person name="Selbmann L."/>
        </authorList>
    </citation>
    <scope>NUCLEOTIDE SEQUENCE</scope>
    <source>
        <strain evidence="1">CCFEE 5714</strain>
    </source>
</reference>
<sequence length="172" mass="19335">MAPLSTSRVEHGLPDHIQRSRTGLGLPPYVPKTPPPPHQYFSHKSIPDLRARALATATQRSVSDMRSQAIERESSISSSRTSTTKKGEPSNASKGKATENVYVVAVSEHRVSGVQLESAAGEGRDTLRSGKRWREEDGADEMWQWRREEKHEADRQGEWDSGMLEFDRLRID</sequence>
<gene>
    <name evidence="1" type="ORF">LTR37_018847</name>
</gene>
<protein>
    <submittedName>
        <fullName evidence="1">Uncharacterized protein</fullName>
    </submittedName>
</protein>
<dbReference type="EMBL" id="JAUTXU010000274">
    <property type="protein sequence ID" value="KAK3691143.1"/>
    <property type="molecule type" value="Genomic_DNA"/>
</dbReference>
<evidence type="ECO:0000313" key="2">
    <source>
        <dbReference type="Proteomes" id="UP001281147"/>
    </source>
</evidence>
<dbReference type="Proteomes" id="UP001281147">
    <property type="component" value="Unassembled WGS sequence"/>
</dbReference>
<name>A0ACC3MG53_9PEZI</name>
<keyword evidence="2" id="KW-1185">Reference proteome</keyword>
<comment type="caution">
    <text evidence="1">The sequence shown here is derived from an EMBL/GenBank/DDBJ whole genome shotgun (WGS) entry which is preliminary data.</text>
</comment>
<accession>A0ACC3MG53</accession>
<evidence type="ECO:0000313" key="1">
    <source>
        <dbReference type="EMBL" id="KAK3691143.1"/>
    </source>
</evidence>
<organism evidence="1 2">
    <name type="scientific">Vermiconidia calcicola</name>
    <dbReference type="NCBI Taxonomy" id="1690605"/>
    <lineage>
        <taxon>Eukaryota</taxon>
        <taxon>Fungi</taxon>
        <taxon>Dikarya</taxon>
        <taxon>Ascomycota</taxon>
        <taxon>Pezizomycotina</taxon>
        <taxon>Dothideomycetes</taxon>
        <taxon>Dothideomycetidae</taxon>
        <taxon>Mycosphaerellales</taxon>
        <taxon>Extremaceae</taxon>
        <taxon>Vermiconidia</taxon>
    </lineage>
</organism>
<proteinExistence type="predicted"/>